<feature type="region of interest" description="Disordered" evidence="7">
    <location>
        <begin position="302"/>
        <end position="337"/>
    </location>
</feature>
<dbReference type="GO" id="GO:0003677">
    <property type="term" value="F:DNA binding"/>
    <property type="evidence" value="ECO:0007669"/>
    <property type="project" value="UniProtKB-KW"/>
</dbReference>
<dbReference type="InterPro" id="IPR021858">
    <property type="entry name" value="Fun_TF"/>
</dbReference>
<dbReference type="InterPro" id="IPR001138">
    <property type="entry name" value="Zn2Cys6_DnaBD"/>
</dbReference>
<dbReference type="SUPFAM" id="SSF57701">
    <property type="entry name" value="Zn2/Cys6 DNA-binding domain"/>
    <property type="match status" value="1"/>
</dbReference>
<keyword evidence="5" id="KW-0804">Transcription</keyword>
<dbReference type="PANTHER" id="PTHR36206">
    <property type="entry name" value="ASPERCRYPTIN BIOSYNTHESIS CLUSTER-SPECIFIC TRANSCRIPTION REGULATOR ATNN-RELATED"/>
    <property type="match status" value="1"/>
</dbReference>
<evidence type="ECO:0000313" key="9">
    <source>
        <dbReference type="EMBL" id="RYP05301.1"/>
    </source>
</evidence>
<dbReference type="STRING" id="155417.A0A4Q4TET2"/>
<feature type="region of interest" description="Disordered" evidence="7">
    <location>
        <begin position="425"/>
        <end position="445"/>
    </location>
</feature>
<accession>A0A4Q4TET2</accession>
<protein>
    <recommendedName>
        <fullName evidence="8">Zn(2)-C6 fungal-type domain-containing protein</fullName>
    </recommendedName>
</protein>
<feature type="compositionally biased region" description="Low complexity" evidence="7">
    <location>
        <begin position="312"/>
        <end position="337"/>
    </location>
</feature>
<dbReference type="AlphaFoldDB" id="A0A4Q4TET2"/>
<evidence type="ECO:0000256" key="1">
    <source>
        <dbReference type="ARBA" id="ARBA00022723"/>
    </source>
</evidence>
<proteinExistence type="predicted"/>
<dbReference type="GO" id="GO:0000981">
    <property type="term" value="F:DNA-binding transcription factor activity, RNA polymerase II-specific"/>
    <property type="evidence" value="ECO:0007669"/>
    <property type="project" value="InterPro"/>
</dbReference>
<gene>
    <name evidence="9" type="ORF">DL764_003899</name>
</gene>
<keyword evidence="6" id="KW-0539">Nucleus</keyword>
<evidence type="ECO:0000256" key="2">
    <source>
        <dbReference type="ARBA" id="ARBA00022833"/>
    </source>
</evidence>
<evidence type="ECO:0000313" key="10">
    <source>
        <dbReference type="Proteomes" id="UP000293360"/>
    </source>
</evidence>
<dbReference type="EMBL" id="QJNU01000173">
    <property type="protein sequence ID" value="RYP05301.1"/>
    <property type="molecule type" value="Genomic_DNA"/>
</dbReference>
<dbReference type="SMART" id="SM00066">
    <property type="entry name" value="GAL4"/>
    <property type="match status" value="1"/>
</dbReference>
<name>A0A4Q4TET2_9PEZI</name>
<evidence type="ECO:0000256" key="6">
    <source>
        <dbReference type="ARBA" id="ARBA00023242"/>
    </source>
</evidence>
<dbReference type="Gene3D" id="4.10.240.10">
    <property type="entry name" value="Zn(2)-C6 fungal-type DNA-binding domain"/>
    <property type="match status" value="1"/>
</dbReference>
<keyword evidence="2" id="KW-0862">Zinc</keyword>
<evidence type="ECO:0000256" key="3">
    <source>
        <dbReference type="ARBA" id="ARBA00023015"/>
    </source>
</evidence>
<evidence type="ECO:0000259" key="8">
    <source>
        <dbReference type="SMART" id="SM00066"/>
    </source>
</evidence>
<evidence type="ECO:0000256" key="5">
    <source>
        <dbReference type="ARBA" id="ARBA00023163"/>
    </source>
</evidence>
<keyword evidence="10" id="KW-1185">Reference proteome</keyword>
<dbReference type="Pfam" id="PF00172">
    <property type="entry name" value="Zn_clus"/>
    <property type="match status" value="1"/>
</dbReference>
<organism evidence="9 10">
    <name type="scientific">Monosporascus ibericus</name>
    <dbReference type="NCBI Taxonomy" id="155417"/>
    <lineage>
        <taxon>Eukaryota</taxon>
        <taxon>Fungi</taxon>
        <taxon>Dikarya</taxon>
        <taxon>Ascomycota</taxon>
        <taxon>Pezizomycotina</taxon>
        <taxon>Sordariomycetes</taxon>
        <taxon>Xylariomycetidae</taxon>
        <taxon>Xylariales</taxon>
        <taxon>Xylariales incertae sedis</taxon>
        <taxon>Monosporascus</taxon>
    </lineage>
</organism>
<dbReference type="PANTHER" id="PTHR36206:SF12">
    <property type="entry name" value="ASPERCRYPTIN BIOSYNTHESIS CLUSTER-SPECIFIC TRANSCRIPTION REGULATOR ATNN-RELATED"/>
    <property type="match status" value="1"/>
</dbReference>
<feature type="region of interest" description="Disordered" evidence="7">
    <location>
        <begin position="640"/>
        <end position="667"/>
    </location>
</feature>
<dbReference type="InterPro" id="IPR036864">
    <property type="entry name" value="Zn2-C6_fun-type_DNA-bd_sf"/>
</dbReference>
<dbReference type="InterPro" id="IPR052360">
    <property type="entry name" value="Transcr_Regulatory_Proteins"/>
</dbReference>
<keyword evidence="3" id="KW-0805">Transcription regulation</keyword>
<feature type="domain" description="Zn(2)-C6 fungal-type" evidence="8">
    <location>
        <begin position="25"/>
        <end position="68"/>
    </location>
</feature>
<sequence>MEGPKYSQSQSTVAAASYRKRAYASKVRTGCITWIRKIKCDEKKPACVRCTSTGRRCDGYGGPVVHPNPSPWAKAVDALGPTVRILRSVTADVVGTHAERWYFHRFCSAAARGFALHTTNLGSFWSVLVPQVAHHDVAVKHAVVALGSAFHMHDRRLEKGDAQRLEVFVVTQYNEAIRSLRRHMASASSEDMEITLVCCLMFAFLEIIRSNSEAALVHFAHGRRILDTLPVSVCSYLRAPPSYGEPPPPREQQRQRECGPIVRQISKAEWRQLLAFFAELEFMSHMHGAGVAAANGGDLLGNLVGPPPPPSSSSHHVTTAAAAAGGSEPDPDSSAAASWQDFPEAVVALGDEYEDEDYDYMKLDECHHQFFAWALRVFARVVETLPHKGDAAFWADPEQRRLHSTLVERGRRVLRSMDRLDIARGSRRSSASAASSAEERGGGGARQARVERVSLLGDRLHGRGTFFILLCMPHNYTRRQIMARFDALFREFMDMSEELAGFLLESSSSDSGTGPGKNNKKIDTAFPAAAARKEKEEELRLPAITLDNGVLIALHVVLYGTGSRDLRRRAMRVLRRLGNRREGMYDATAILRVFAGIGAKGEDGWDDAEDPLLDEPVGPSLTGLGGLPGLERRLAAVKLAGGKRTGEDGTSEVSGDGWTGASRDKAI</sequence>
<dbReference type="Pfam" id="PF11951">
    <property type="entry name" value="Fungal_trans_2"/>
    <property type="match status" value="1"/>
</dbReference>
<dbReference type="Proteomes" id="UP000293360">
    <property type="component" value="Unassembled WGS sequence"/>
</dbReference>
<evidence type="ECO:0000256" key="4">
    <source>
        <dbReference type="ARBA" id="ARBA00023125"/>
    </source>
</evidence>
<comment type="caution">
    <text evidence="9">The sequence shown here is derived from an EMBL/GenBank/DDBJ whole genome shotgun (WGS) entry which is preliminary data.</text>
</comment>
<keyword evidence="4" id="KW-0238">DNA-binding</keyword>
<dbReference type="CDD" id="cd00067">
    <property type="entry name" value="GAL4"/>
    <property type="match status" value="1"/>
</dbReference>
<keyword evidence="1" id="KW-0479">Metal-binding</keyword>
<dbReference type="OrthoDB" id="3598904at2759"/>
<reference evidence="9 10" key="1">
    <citation type="submission" date="2018-06" db="EMBL/GenBank/DDBJ databases">
        <title>Complete Genomes of Monosporascus.</title>
        <authorList>
            <person name="Robinson A.J."/>
            <person name="Natvig D.O."/>
        </authorList>
    </citation>
    <scope>NUCLEOTIDE SEQUENCE [LARGE SCALE GENOMIC DNA]</scope>
    <source>
        <strain evidence="9 10">CBS 110550</strain>
    </source>
</reference>
<evidence type="ECO:0000256" key="7">
    <source>
        <dbReference type="SAM" id="MobiDB-lite"/>
    </source>
</evidence>
<dbReference type="GO" id="GO:0008270">
    <property type="term" value="F:zinc ion binding"/>
    <property type="evidence" value="ECO:0007669"/>
    <property type="project" value="InterPro"/>
</dbReference>